<dbReference type="Gene3D" id="3.40.50.150">
    <property type="entry name" value="Vaccinia Virus protein VP39"/>
    <property type="match status" value="1"/>
</dbReference>
<dbReference type="RefSeq" id="WP_377005195.1">
    <property type="nucleotide sequence ID" value="NZ_JBHSGG010000037.1"/>
</dbReference>
<dbReference type="SUPFAM" id="SSF53335">
    <property type="entry name" value="S-adenosyl-L-methionine-dependent methyltransferases"/>
    <property type="match status" value="1"/>
</dbReference>
<organism evidence="2 3">
    <name type="scientific">Coralloluteibacterium thermophilum</name>
    <dbReference type="NCBI Taxonomy" id="2707049"/>
    <lineage>
        <taxon>Bacteria</taxon>
        <taxon>Pseudomonadati</taxon>
        <taxon>Pseudomonadota</taxon>
        <taxon>Gammaproteobacteria</taxon>
        <taxon>Lysobacterales</taxon>
        <taxon>Lysobacteraceae</taxon>
        <taxon>Coralloluteibacterium</taxon>
    </lineage>
</organism>
<dbReference type="InterPro" id="IPR029063">
    <property type="entry name" value="SAM-dependent_MTases_sf"/>
</dbReference>
<evidence type="ECO:0000256" key="1">
    <source>
        <dbReference type="SAM" id="SignalP"/>
    </source>
</evidence>
<dbReference type="Proteomes" id="UP001595892">
    <property type="component" value="Unassembled WGS sequence"/>
</dbReference>
<dbReference type="EMBL" id="JBHSGG010000037">
    <property type="protein sequence ID" value="MFC4729123.1"/>
    <property type="molecule type" value="Genomic_DNA"/>
</dbReference>
<gene>
    <name evidence="2" type="ORF">ACFO3Q_13190</name>
</gene>
<evidence type="ECO:0000313" key="2">
    <source>
        <dbReference type="EMBL" id="MFC4729123.1"/>
    </source>
</evidence>
<sequence>MGPRPTLLASILAAALAAGCTTSPGTAPAVDDLSEPAPPADLASVEDTFAARLDGVLEGTWRSAEHRARDAWRNPRETLGFFGIAPGQTVIEITPGAGWYAEILAPLLREDGRYIAALPDPARADTPQGREGRQRGIERLRTKFAEDPSVYGRPAIVTYDPAAPVLGPAGSADLVLTFRNVHNWTMAGTDAAMFEAFFAVLKPGGVLGVVDHRARRADAPHDSGYLHQDYVIGLAERAGFRLVESSEINANPADTTDHPNGVWTLPPTLNVPEGEDRERYRAIGESDRMTLKFVKPAE</sequence>
<reference evidence="3" key="1">
    <citation type="journal article" date="2019" name="Int. J. Syst. Evol. Microbiol.">
        <title>The Global Catalogue of Microorganisms (GCM) 10K type strain sequencing project: providing services to taxonomists for standard genome sequencing and annotation.</title>
        <authorList>
            <consortium name="The Broad Institute Genomics Platform"/>
            <consortium name="The Broad Institute Genome Sequencing Center for Infectious Disease"/>
            <person name="Wu L."/>
            <person name="Ma J."/>
        </authorList>
    </citation>
    <scope>NUCLEOTIDE SEQUENCE [LARGE SCALE GENOMIC DNA]</scope>
    <source>
        <strain evidence="3">CGMCC 1.13574</strain>
    </source>
</reference>
<accession>A0ABV9NRI4</accession>
<evidence type="ECO:0000313" key="3">
    <source>
        <dbReference type="Proteomes" id="UP001595892"/>
    </source>
</evidence>
<dbReference type="GO" id="GO:0008168">
    <property type="term" value="F:methyltransferase activity"/>
    <property type="evidence" value="ECO:0007669"/>
    <property type="project" value="UniProtKB-KW"/>
</dbReference>
<dbReference type="PROSITE" id="PS51257">
    <property type="entry name" value="PROKAR_LIPOPROTEIN"/>
    <property type="match status" value="1"/>
</dbReference>
<comment type="caution">
    <text evidence="2">The sequence shown here is derived from an EMBL/GenBank/DDBJ whole genome shotgun (WGS) entry which is preliminary data.</text>
</comment>
<keyword evidence="2" id="KW-0808">Transferase</keyword>
<dbReference type="GO" id="GO:0032259">
    <property type="term" value="P:methylation"/>
    <property type="evidence" value="ECO:0007669"/>
    <property type="project" value="UniProtKB-KW"/>
</dbReference>
<keyword evidence="2" id="KW-0489">Methyltransferase</keyword>
<dbReference type="PIRSF" id="PIRSF031679">
    <property type="entry name" value="Mtase_Alr7345_prd"/>
    <property type="match status" value="1"/>
</dbReference>
<dbReference type="InterPro" id="IPR016980">
    <property type="entry name" value="S-AdoMet-dep_MeTrfase_Alr7345"/>
</dbReference>
<feature type="signal peptide" evidence="1">
    <location>
        <begin position="1"/>
        <end position="29"/>
    </location>
</feature>
<protein>
    <submittedName>
        <fullName evidence="2">Class I SAM-dependent methyltransferase</fullName>
    </submittedName>
</protein>
<proteinExistence type="predicted"/>
<feature type="chain" id="PRO_5047146316" evidence="1">
    <location>
        <begin position="30"/>
        <end position="298"/>
    </location>
</feature>
<name>A0ABV9NRI4_9GAMM</name>
<keyword evidence="1" id="KW-0732">Signal</keyword>
<keyword evidence="3" id="KW-1185">Reference proteome</keyword>